<keyword evidence="1" id="KW-0862">Zinc</keyword>
<feature type="zinc finger region" description="C3H1-type" evidence="1">
    <location>
        <begin position="240"/>
        <end position="266"/>
    </location>
</feature>
<evidence type="ECO:0000313" key="5">
    <source>
        <dbReference type="Proteomes" id="UP000601435"/>
    </source>
</evidence>
<feature type="compositionally biased region" description="Basic and acidic residues" evidence="2">
    <location>
        <begin position="162"/>
        <end position="178"/>
    </location>
</feature>
<feature type="non-terminal residue" evidence="4">
    <location>
        <position position="956"/>
    </location>
</feature>
<dbReference type="OrthoDB" id="437929at2759"/>
<comment type="caution">
    <text evidence="4">The sequence shown here is derived from an EMBL/GenBank/DDBJ whole genome shotgun (WGS) entry which is preliminary data.</text>
</comment>
<dbReference type="Proteomes" id="UP000601435">
    <property type="component" value="Unassembled WGS sequence"/>
</dbReference>
<keyword evidence="1" id="KW-0479">Metal-binding</keyword>
<evidence type="ECO:0000256" key="1">
    <source>
        <dbReference type="PROSITE-ProRule" id="PRU00723"/>
    </source>
</evidence>
<keyword evidence="5" id="KW-1185">Reference proteome</keyword>
<feature type="region of interest" description="Disordered" evidence="2">
    <location>
        <begin position="162"/>
        <end position="193"/>
    </location>
</feature>
<organism evidence="4 5">
    <name type="scientific">Symbiodinium necroappetens</name>
    <dbReference type="NCBI Taxonomy" id="1628268"/>
    <lineage>
        <taxon>Eukaryota</taxon>
        <taxon>Sar</taxon>
        <taxon>Alveolata</taxon>
        <taxon>Dinophyceae</taxon>
        <taxon>Suessiales</taxon>
        <taxon>Symbiodiniaceae</taxon>
        <taxon>Symbiodinium</taxon>
    </lineage>
</organism>
<protein>
    <recommendedName>
        <fullName evidence="3">C3H1-type domain-containing protein</fullName>
    </recommendedName>
</protein>
<proteinExistence type="predicted"/>
<name>A0A812YW46_9DINO</name>
<dbReference type="GO" id="GO:0008270">
    <property type="term" value="F:zinc ion binding"/>
    <property type="evidence" value="ECO:0007669"/>
    <property type="project" value="UniProtKB-KW"/>
</dbReference>
<evidence type="ECO:0000259" key="3">
    <source>
        <dbReference type="PROSITE" id="PS50103"/>
    </source>
</evidence>
<accession>A0A812YW46</accession>
<reference evidence="4" key="1">
    <citation type="submission" date="2021-02" db="EMBL/GenBank/DDBJ databases">
        <authorList>
            <person name="Dougan E. K."/>
            <person name="Rhodes N."/>
            <person name="Thang M."/>
            <person name="Chan C."/>
        </authorList>
    </citation>
    <scope>NUCLEOTIDE SEQUENCE</scope>
</reference>
<dbReference type="InterPro" id="IPR000571">
    <property type="entry name" value="Znf_CCCH"/>
</dbReference>
<dbReference type="EMBL" id="CAJNJA010044099">
    <property type="protein sequence ID" value="CAE7799223.1"/>
    <property type="molecule type" value="Genomic_DNA"/>
</dbReference>
<sequence>HQLLTEWVKETGELRFINAKYIVSALPELEEKPFKTKREVTVDGWDKEEEEEERKLPTTRRHLDRMHRVFRNNLSMCLLAFPQFTQFDVSKHDLDDWYDWFWGPDIAGRTPAPSEKTLLYAERNAWRSIHNLVFEGKSLKEAMLEIRADVLFWTREVYERVPRPGEKGNKGSPKRDKGQPFARLPGKGTWKGKQPWSAYQPVFQPFLKQNGKGKDISGKKGDPKGKGKDAWPLNWSRNNPKGTPLCRDYHIKKQCAGNCGRSHNCPVTKVPWALNGKVADPRPSSLGLWIENHYPGCLLAGNSKLAPPNRLVDRLKWSSDCSATQIPKDSIVLPFAGRDDASSLEAILHSQAPDLSSRVLAFDSSRKPNGKDLLDDALYGALCIAALQGGISFVGACPDLHTWGKDRWFQDSGDFHAERSRNARDAWGIQALPVEALKIADEERPGTRCDLSCEETLLLSLGYSGPSGFFERRPTRAVTNLPLKDWDGKFCTHSDHQKPESSVPMGTRRPESMLKEIAASLVRMLSGSSIGRPVQAFLNPLESGLDPLLGQERPGWTAQGAAPVGAAVLPSLPSLGGQRPQAGFPGAGAQASGLENFIKRKALPLVPEFLASTASGSKQHPFPESVLKEIRDFILPQHPQHDAGQPFFLDVIRKLLEDIKDVDSGYPVTLKEGVPLGVDTPTLQSPGVWPLKSELIGEEGDPIEVWSSDPALVLKLRLMHCHCTEEELCPCPMAGIDGSKGGEKTTVPEPLEPLDPGARPSTLHHRQEWVLFKADVTKAHRHLWTYGMASAQLYWGRMAAILLRIAYAVFPEVDWGFVFVDDFAWLLRESSSSLLAMSLCLLLLALGTPLSWKKTLLAEVNTWLGFVIDPKGPCVQMARDKHLLVMGILEELKSGKVMSASQIASALGRLQWATTAPFWAWKKACLTAGRPGKLIRALSALLLSLFDLKFRRASPY</sequence>
<keyword evidence="1" id="KW-0863">Zinc-finger</keyword>
<feature type="non-terminal residue" evidence="4">
    <location>
        <position position="1"/>
    </location>
</feature>
<gene>
    <name evidence="4" type="ORF">SNEC2469_LOCUS23559</name>
</gene>
<evidence type="ECO:0000313" key="4">
    <source>
        <dbReference type="EMBL" id="CAE7799223.1"/>
    </source>
</evidence>
<dbReference type="AlphaFoldDB" id="A0A812YW46"/>
<feature type="region of interest" description="Disordered" evidence="2">
    <location>
        <begin position="208"/>
        <end position="236"/>
    </location>
</feature>
<evidence type="ECO:0000256" key="2">
    <source>
        <dbReference type="SAM" id="MobiDB-lite"/>
    </source>
</evidence>
<feature type="compositionally biased region" description="Basic and acidic residues" evidence="2">
    <location>
        <begin position="212"/>
        <end position="229"/>
    </location>
</feature>
<feature type="domain" description="C3H1-type" evidence="3">
    <location>
        <begin position="240"/>
        <end position="266"/>
    </location>
</feature>
<dbReference type="PROSITE" id="PS50103">
    <property type="entry name" value="ZF_C3H1"/>
    <property type="match status" value="1"/>
</dbReference>